<feature type="domain" description="HTH myb-type" evidence="9">
    <location>
        <begin position="159"/>
        <end position="209"/>
    </location>
</feature>
<dbReference type="InterPro" id="IPR001005">
    <property type="entry name" value="SANT/Myb"/>
</dbReference>
<feature type="domain" description="HTH myb-type" evidence="9">
    <location>
        <begin position="56"/>
        <end position="102"/>
    </location>
</feature>
<organism evidence="10 11">
    <name type="scientific">Marchantia polymorpha subsp. ruderalis</name>
    <dbReference type="NCBI Taxonomy" id="1480154"/>
    <lineage>
        <taxon>Eukaryota</taxon>
        <taxon>Viridiplantae</taxon>
        <taxon>Streptophyta</taxon>
        <taxon>Embryophyta</taxon>
        <taxon>Marchantiophyta</taxon>
        <taxon>Marchantiopsida</taxon>
        <taxon>Marchantiidae</taxon>
        <taxon>Marchantiales</taxon>
        <taxon>Marchantiaceae</taxon>
        <taxon>Marchantia</taxon>
    </lineage>
</organism>
<dbReference type="InterPro" id="IPR017930">
    <property type="entry name" value="Myb_dom"/>
</dbReference>
<dbReference type="AlphaFoldDB" id="A0A176VVE1"/>
<feature type="domain" description="Myb-like" evidence="8">
    <location>
        <begin position="155"/>
        <end position="205"/>
    </location>
</feature>
<proteinExistence type="predicted"/>
<feature type="domain" description="Myb-like" evidence="8">
    <location>
        <begin position="103"/>
        <end position="154"/>
    </location>
</feature>
<evidence type="ECO:0000259" key="8">
    <source>
        <dbReference type="PROSITE" id="PS50090"/>
    </source>
</evidence>
<evidence type="ECO:0000256" key="7">
    <source>
        <dbReference type="SAM" id="MobiDB-lite"/>
    </source>
</evidence>
<dbReference type="GO" id="GO:0000981">
    <property type="term" value="F:DNA-binding transcription factor activity, RNA polymerase II-specific"/>
    <property type="evidence" value="ECO:0007669"/>
    <property type="project" value="TreeGrafter"/>
</dbReference>
<dbReference type="EMBL" id="LVLJ01002476">
    <property type="protein sequence ID" value="OAE24769.1"/>
    <property type="molecule type" value="Genomic_DNA"/>
</dbReference>
<keyword evidence="6" id="KW-0539">Nucleus</keyword>
<feature type="region of interest" description="Disordered" evidence="7">
    <location>
        <begin position="1"/>
        <end position="61"/>
    </location>
</feature>
<keyword evidence="2" id="KW-0677">Repeat</keyword>
<keyword evidence="3" id="KW-0805">Transcription regulation</keyword>
<comment type="caution">
    <text evidence="10">The sequence shown here is derived from an EMBL/GenBank/DDBJ whole genome shotgun (WGS) entry which is preliminary data.</text>
</comment>
<evidence type="ECO:0000256" key="4">
    <source>
        <dbReference type="ARBA" id="ARBA00023125"/>
    </source>
</evidence>
<evidence type="ECO:0000313" key="11">
    <source>
        <dbReference type="Proteomes" id="UP000077202"/>
    </source>
</evidence>
<dbReference type="CDD" id="cd00167">
    <property type="entry name" value="SANT"/>
    <property type="match status" value="3"/>
</dbReference>
<protein>
    <submittedName>
        <fullName evidence="10">Uncharacterized protein</fullName>
    </submittedName>
</protein>
<dbReference type="GO" id="GO:0000978">
    <property type="term" value="F:RNA polymerase II cis-regulatory region sequence-specific DNA binding"/>
    <property type="evidence" value="ECO:0007669"/>
    <property type="project" value="TreeGrafter"/>
</dbReference>
<dbReference type="SMART" id="SM00717">
    <property type="entry name" value="SANT"/>
    <property type="match status" value="3"/>
</dbReference>
<evidence type="ECO:0000256" key="6">
    <source>
        <dbReference type="ARBA" id="ARBA00023242"/>
    </source>
</evidence>
<dbReference type="SUPFAM" id="SSF46689">
    <property type="entry name" value="Homeodomain-like"/>
    <property type="match status" value="2"/>
</dbReference>
<dbReference type="Pfam" id="PF13921">
    <property type="entry name" value="Myb_DNA-bind_6"/>
    <property type="match status" value="1"/>
</dbReference>
<evidence type="ECO:0000256" key="1">
    <source>
        <dbReference type="ARBA" id="ARBA00004123"/>
    </source>
</evidence>
<feature type="domain" description="Myb-like" evidence="8">
    <location>
        <begin position="51"/>
        <end position="102"/>
    </location>
</feature>
<dbReference type="GO" id="GO:0005634">
    <property type="term" value="C:nucleus"/>
    <property type="evidence" value="ECO:0007669"/>
    <property type="project" value="UniProtKB-SubCell"/>
</dbReference>
<keyword evidence="11" id="KW-1185">Reference proteome</keyword>
<dbReference type="FunFam" id="1.10.10.60:FF:000016">
    <property type="entry name" value="Transcriptional activator Myb isoform A"/>
    <property type="match status" value="1"/>
</dbReference>
<accession>A0A176VVE1</accession>
<evidence type="ECO:0000256" key="3">
    <source>
        <dbReference type="ARBA" id="ARBA00023015"/>
    </source>
</evidence>
<gene>
    <name evidence="10" type="ORF">AXG93_48s1170</name>
</gene>
<feature type="compositionally biased region" description="Low complexity" evidence="7">
    <location>
        <begin position="737"/>
        <end position="751"/>
    </location>
</feature>
<dbReference type="InterPro" id="IPR009057">
    <property type="entry name" value="Homeodomain-like_sf"/>
</dbReference>
<evidence type="ECO:0000256" key="5">
    <source>
        <dbReference type="ARBA" id="ARBA00023163"/>
    </source>
</evidence>
<sequence>MFMIRAGGAMATQDSQNKMRTGPVPSSSGAESEDDAIHQLPPVHGRTGGPTRRSSKGGWTPEEDEILRRAVQCFKGKNWKKIAEFFQDRTDVQCLHRWQKVLNPDLVKGPWTKEEDDRIMELVGKYGAKKWSVIAQNLPGRIGKQCRERWHNHLNPNIKRDAWTQQEDLALIHAHQIYGNKWAEIAKFLPGRTDNSIKNHWNSTMKKKVDPMSATDPISRALAAYQAQQDSLKSGGSANSEQSMCLSNTVDVVLPSTSGVSNSNLSARIMASSTVPPSVRTCDVAEDSAVDSKPAIQLAAPAGSQVPEKDDIKAVKSGSRKELGTASKPPLLPPPPPPRASCAGNPLTQSTCDTVNCTPMAVPVVSTSSSSLQRQPSSIDENVCVPSSVELCRVPSFSRMYPLACSLPESTTCSGQSTPALTSLPLTSSVFGNGTMIGDVDSVSGSVIESVNMMAQPMTPMGYMTLHECHYSQHQRAEELSGPCLPPYSNNQKLCLRGDISKVGTEEYSDELLKAATQVVSDYQPLSMFAELEPEVEDTEGDAGFFYEPPRLPNSDMPFLNYDLISPNGTSLQAYSPLGVRQMIMPSVNCSTPPSYPSSSPFRGGSPQSTLRRAAQSFGGTPSILRKRPRPLVSISRGNKEGEASGLQVRDSNMSGGCVQSSDNAADMAHDSACTVTPDRNTSNENSFLCRSFGSDSLMSADISPCHARRFASPAYDLTSKNLMKINRLEIENDFQSGSGYPSPGSNSSGGAHTRTKGGDGKSGGCVSGIKCNKRGRFRAINPDYESKAIKGGGNQPSPKTQDLPVLVEQRQNGQQACFSVEASSMTSCVLMAPGAEAYGGAGSFGGVTGRYGCCDSKSQYEAGHVGSHAAVVGSQPKGSDKRENMALNSVSSFNAWGSAISPTVSGSNHGGKDWFNALADFDTFNFALSGDGNSPSAIWRSPWKLDPAVPKDGVMSLLEGMDMLVEDGSDDALGIMKHISEHAAPAYSEAQEVLAKSVLMECHGRAASPNPVHRSRQEGSNEYKENVRSMNEHVDNCPSSPFVSWIVPFPAEMLSPDAAAGGTPLRGSSLGHSLQVAGGVDDNQLTFGGVSMVDPFSPSLYLLREYEPPLSLLLSIQKLAFVREASLTTDEQNVYLE</sequence>
<comment type="subcellular location">
    <subcellularLocation>
        <location evidence="1">Nucleus</location>
    </subcellularLocation>
</comment>
<evidence type="ECO:0000256" key="2">
    <source>
        <dbReference type="ARBA" id="ARBA00022737"/>
    </source>
</evidence>
<dbReference type="PANTHER" id="PTHR45614:SF232">
    <property type="entry name" value="TRANSCRIPTION FACTOR MYB3R-2"/>
    <property type="match status" value="1"/>
</dbReference>
<reference evidence="10" key="1">
    <citation type="submission" date="2016-03" db="EMBL/GenBank/DDBJ databases">
        <title>Mechanisms controlling the formation of the plant cell surface in tip-growing cells are functionally conserved among land plants.</title>
        <authorList>
            <person name="Honkanen S."/>
            <person name="Jones V.A."/>
            <person name="Morieri G."/>
            <person name="Champion C."/>
            <person name="Hetherington A.J."/>
            <person name="Kelly S."/>
            <person name="Saint-Marcoux D."/>
            <person name="Proust H."/>
            <person name="Prescott H."/>
            <person name="Dolan L."/>
        </authorList>
    </citation>
    <scope>NUCLEOTIDE SEQUENCE [LARGE SCALE GENOMIC DNA]</scope>
    <source>
        <tissue evidence="10">Whole gametophyte</tissue>
    </source>
</reference>
<feature type="compositionally biased region" description="Low complexity" evidence="7">
    <location>
        <begin position="591"/>
        <end position="609"/>
    </location>
</feature>
<dbReference type="FunFam" id="1.10.10.60:FF:000010">
    <property type="entry name" value="Transcriptional activator Myb isoform A"/>
    <property type="match status" value="1"/>
</dbReference>
<feature type="compositionally biased region" description="Pro residues" evidence="7">
    <location>
        <begin position="330"/>
        <end position="339"/>
    </location>
</feature>
<dbReference type="Proteomes" id="UP000077202">
    <property type="component" value="Unassembled WGS sequence"/>
</dbReference>
<keyword evidence="4" id="KW-0238">DNA-binding</keyword>
<feature type="compositionally biased region" description="Polar residues" evidence="7">
    <location>
        <begin position="12"/>
        <end position="30"/>
    </location>
</feature>
<dbReference type="PROSITE" id="PS51294">
    <property type="entry name" value="HTH_MYB"/>
    <property type="match status" value="3"/>
</dbReference>
<feature type="region of interest" description="Disordered" evidence="7">
    <location>
        <begin position="591"/>
        <end position="658"/>
    </location>
</feature>
<name>A0A176VVE1_MARPO</name>
<evidence type="ECO:0000259" key="9">
    <source>
        <dbReference type="PROSITE" id="PS51294"/>
    </source>
</evidence>
<dbReference type="InterPro" id="IPR050560">
    <property type="entry name" value="MYB_TF"/>
</dbReference>
<dbReference type="Pfam" id="PF00249">
    <property type="entry name" value="Myb_DNA-binding"/>
    <property type="match status" value="1"/>
</dbReference>
<dbReference type="Gene3D" id="1.10.10.60">
    <property type="entry name" value="Homeodomain-like"/>
    <property type="match status" value="3"/>
</dbReference>
<feature type="region of interest" description="Disordered" evidence="7">
    <location>
        <begin position="297"/>
        <end position="345"/>
    </location>
</feature>
<feature type="region of interest" description="Disordered" evidence="7">
    <location>
        <begin position="735"/>
        <end position="764"/>
    </location>
</feature>
<evidence type="ECO:0000313" key="10">
    <source>
        <dbReference type="EMBL" id="OAE24769.1"/>
    </source>
</evidence>
<dbReference type="PROSITE" id="PS50090">
    <property type="entry name" value="MYB_LIKE"/>
    <property type="match status" value="3"/>
</dbReference>
<dbReference type="PANTHER" id="PTHR45614">
    <property type="entry name" value="MYB PROTEIN-RELATED"/>
    <property type="match status" value="1"/>
</dbReference>
<feature type="domain" description="HTH myb-type" evidence="9">
    <location>
        <begin position="103"/>
        <end position="158"/>
    </location>
</feature>
<feature type="compositionally biased region" description="Basic and acidic residues" evidence="7">
    <location>
        <begin position="307"/>
        <end position="323"/>
    </location>
</feature>
<keyword evidence="5" id="KW-0804">Transcription</keyword>